<gene>
    <name evidence="2" type="ORF">Pflav_043260</name>
</gene>
<keyword evidence="3" id="KW-1185">Reference proteome</keyword>
<sequence length="199" mass="19934">MLYVAFRLVRSVVVWTRRSPAEIRQTDSGFRRLATLAMTLLAAIAFAGAPAAAAPYTASRGTLTLSTSTVGPGGQVTANAGGYVADGEVRILVGEATAATVRSDGKGVVAAEFTVPDGVRGNVEVRALGLDPDRATRVLTAALTVLDGNADQSGTSGAQDQSGDGGGLGGGTVGIILTLAALLVVGAALAATRVRRRAG</sequence>
<keyword evidence="1" id="KW-0812">Transmembrane</keyword>
<reference evidence="2 3" key="2">
    <citation type="submission" date="2020-03" db="EMBL/GenBank/DDBJ databases">
        <authorList>
            <person name="Ichikawa N."/>
            <person name="Kimura A."/>
            <person name="Kitahashi Y."/>
            <person name="Uohara A."/>
        </authorList>
    </citation>
    <scope>NUCLEOTIDE SEQUENCE [LARGE SCALE GENOMIC DNA]</scope>
    <source>
        <strain evidence="2 3">NBRC 107702</strain>
    </source>
</reference>
<dbReference type="AlphaFoldDB" id="A0A6F8XVQ7"/>
<dbReference type="EMBL" id="AP022870">
    <property type="protein sequence ID" value="BCB77916.1"/>
    <property type="molecule type" value="Genomic_DNA"/>
</dbReference>
<keyword evidence="1" id="KW-0472">Membrane</keyword>
<reference evidence="2 3" key="1">
    <citation type="submission" date="2020-03" db="EMBL/GenBank/DDBJ databases">
        <title>Whole genome shotgun sequence of Phytohabitans flavus NBRC 107702.</title>
        <authorList>
            <person name="Komaki H."/>
            <person name="Tamura T."/>
        </authorList>
    </citation>
    <scope>NUCLEOTIDE SEQUENCE [LARGE SCALE GENOMIC DNA]</scope>
    <source>
        <strain evidence="2 3">NBRC 107702</strain>
    </source>
</reference>
<evidence type="ECO:0000313" key="3">
    <source>
        <dbReference type="Proteomes" id="UP000502508"/>
    </source>
</evidence>
<organism evidence="2 3">
    <name type="scientific">Phytohabitans flavus</name>
    <dbReference type="NCBI Taxonomy" id="1076124"/>
    <lineage>
        <taxon>Bacteria</taxon>
        <taxon>Bacillati</taxon>
        <taxon>Actinomycetota</taxon>
        <taxon>Actinomycetes</taxon>
        <taxon>Micromonosporales</taxon>
        <taxon>Micromonosporaceae</taxon>
    </lineage>
</organism>
<dbReference type="KEGG" id="pfla:Pflav_043260"/>
<accession>A0A6F8XVQ7</accession>
<evidence type="ECO:0000256" key="1">
    <source>
        <dbReference type="SAM" id="Phobius"/>
    </source>
</evidence>
<dbReference type="Proteomes" id="UP000502508">
    <property type="component" value="Chromosome"/>
</dbReference>
<proteinExistence type="predicted"/>
<evidence type="ECO:0000313" key="2">
    <source>
        <dbReference type="EMBL" id="BCB77916.1"/>
    </source>
</evidence>
<feature type="transmembrane region" description="Helical" evidence="1">
    <location>
        <begin position="168"/>
        <end position="191"/>
    </location>
</feature>
<protein>
    <submittedName>
        <fullName evidence="2">Uncharacterized protein</fullName>
    </submittedName>
</protein>
<keyword evidence="1" id="KW-1133">Transmembrane helix</keyword>
<name>A0A6F8XVQ7_9ACTN</name>